<dbReference type="PANTHER" id="PTHR42951:SF17">
    <property type="entry name" value="METALLO-BETA-LACTAMASE DOMAIN-CONTAINING PROTEIN"/>
    <property type="match status" value="1"/>
</dbReference>
<reference evidence="4 5" key="1">
    <citation type="submission" date="2018-03" db="EMBL/GenBank/DDBJ databases">
        <title>Adhaeribacter sp. HMF7605 Genome sequencing and assembly.</title>
        <authorList>
            <person name="Kang H."/>
            <person name="Kang J."/>
            <person name="Cha I."/>
            <person name="Kim H."/>
            <person name="Joh K."/>
        </authorList>
    </citation>
    <scope>NUCLEOTIDE SEQUENCE [LARGE SCALE GENOMIC DNA]</scope>
    <source>
        <strain evidence="4 5">HMF7605</strain>
    </source>
</reference>
<sequence length="345" mass="37363">METTAGKVSPKDKNHFPVAPGVTGIKIVFVNLFLVSNSDDSWVLVDAGLYGSAGKIKHIAEGLYGKGTRPTAIILTHGHFDHVGALKELAAEWQVPIYAHSLEMPYLTGLSSYPPPDPTVGGGAMAYMAWLYPKKPIDVTGQVQALPSDGSVPGLLGWRWLHTPGHTAGHVSLFRDSDRTLIVGDAFSTREPESAIAVMTDRKEIHGPPSYYTSDWEAARNSVEKLADLRPEIVASGHGMPMQGETMLFELDELVHYFDQLAVPTSGRYVNEPAVTDERGVVKLPPAVSNPAVPKALVTAGLVALAGMAVLAISRRKQSKRFLDTLDDNTDSYPTYSEETTNNYP</sequence>
<feature type="transmembrane region" description="Helical" evidence="2">
    <location>
        <begin position="292"/>
        <end position="313"/>
    </location>
</feature>
<dbReference type="OrthoDB" id="9802248at2"/>
<dbReference type="InterPro" id="IPR036866">
    <property type="entry name" value="RibonucZ/Hydroxyglut_hydro"/>
</dbReference>
<dbReference type="AlphaFoldDB" id="A0A2T2YL14"/>
<keyword evidence="5" id="KW-1185">Reference proteome</keyword>
<keyword evidence="4" id="KW-0378">Hydrolase</keyword>
<dbReference type="RefSeq" id="WP_106932376.1">
    <property type="nucleotide sequence ID" value="NZ_PYFT01000001.1"/>
</dbReference>
<evidence type="ECO:0000313" key="5">
    <source>
        <dbReference type="Proteomes" id="UP000240357"/>
    </source>
</evidence>
<keyword evidence="2" id="KW-1133">Transmembrane helix</keyword>
<evidence type="ECO:0000256" key="1">
    <source>
        <dbReference type="SAM" id="MobiDB-lite"/>
    </source>
</evidence>
<evidence type="ECO:0000313" key="4">
    <source>
        <dbReference type="EMBL" id="PSR56198.1"/>
    </source>
</evidence>
<protein>
    <submittedName>
        <fullName evidence="4">MBL fold metallo-hydrolase</fullName>
    </submittedName>
</protein>
<dbReference type="EMBL" id="PYFT01000001">
    <property type="protein sequence ID" value="PSR56198.1"/>
    <property type="molecule type" value="Genomic_DNA"/>
</dbReference>
<dbReference type="CDD" id="cd07721">
    <property type="entry name" value="yflN-like_MBL-fold"/>
    <property type="match status" value="1"/>
</dbReference>
<name>A0A2T2YL14_9BACT</name>
<dbReference type="InterPro" id="IPR001279">
    <property type="entry name" value="Metallo-B-lactamas"/>
</dbReference>
<comment type="caution">
    <text evidence="4">The sequence shown here is derived from an EMBL/GenBank/DDBJ whole genome shotgun (WGS) entry which is preliminary data.</text>
</comment>
<evidence type="ECO:0000256" key="2">
    <source>
        <dbReference type="SAM" id="Phobius"/>
    </source>
</evidence>
<feature type="domain" description="Metallo-beta-lactamase" evidence="3">
    <location>
        <begin position="29"/>
        <end position="238"/>
    </location>
</feature>
<organism evidence="4 5">
    <name type="scientific">Adhaeribacter arboris</name>
    <dbReference type="NCBI Taxonomy" id="2072846"/>
    <lineage>
        <taxon>Bacteria</taxon>
        <taxon>Pseudomonadati</taxon>
        <taxon>Bacteroidota</taxon>
        <taxon>Cytophagia</taxon>
        <taxon>Cytophagales</taxon>
        <taxon>Hymenobacteraceae</taxon>
        <taxon>Adhaeribacter</taxon>
    </lineage>
</organism>
<dbReference type="PANTHER" id="PTHR42951">
    <property type="entry name" value="METALLO-BETA-LACTAMASE DOMAIN-CONTAINING"/>
    <property type="match status" value="1"/>
</dbReference>
<dbReference type="Proteomes" id="UP000240357">
    <property type="component" value="Unassembled WGS sequence"/>
</dbReference>
<dbReference type="InterPro" id="IPR050855">
    <property type="entry name" value="NDM-1-like"/>
</dbReference>
<feature type="compositionally biased region" description="Polar residues" evidence="1">
    <location>
        <begin position="331"/>
        <end position="345"/>
    </location>
</feature>
<dbReference type="Gene3D" id="3.60.15.10">
    <property type="entry name" value="Ribonuclease Z/Hydroxyacylglutathione hydrolase-like"/>
    <property type="match status" value="1"/>
</dbReference>
<gene>
    <name evidence="4" type="ORF">AHMF7605_23175</name>
</gene>
<accession>A0A2T2YL14</accession>
<proteinExistence type="predicted"/>
<keyword evidence="2" id="KW-0812">Transmembrane</keyword>
<evidence type="ECO:0000259" key="3">
    <source>
        <dbReference type="SMART" id="SM00849"/>
    </source>
</evidence>
<dbReference type="Pfam" id="PF00753">
    <property type="entry name" value="Lactamase_B"/>
    <property type="match status" value="1"/>
</dbReference>
<dbReference type="SMART" id="SM00849">
    <property type="entry name" value="Lactamase_B"/>
    <property type="match status" value="1"/>
</dbReference>
<dbReference type="SUPFAM" id="SSF56281">
    <property type="entry name" value="Metallo-hydrolase/oxidoreductase"/>
    <property type="match status" value="1"/>
</dbReference>
<dbReference type="GO" id="GO:0016787">
    <property type="term" value="F:hydrolase activity"/>
    <property type="evidence" value="ECO:0007669"/>
    <property type="project" value="UniProtKB-KW"/>
</dbReference>
<feature type="region of interest" description="Disordered" evidence="1">
    <location>
        <begin position="325"/>
        <end position="345"/>
    </location>
</feature>
<keyword evidence="2" id="KW-0472">Membrane</keyword>